<sequence length="176" mass="19695">MLLAEHGASLDPVKSLSRVGVLSYAAAHGHWGDFEPLLQRRAHPDAESLEGDPIIIYVAKLERWDTLNLLLDYKANMDVEDREGKRVLAYTLTSLLMLWPTLGERERFEIAGVVSRLLRMGAKVGEKELEALVWTSCSEEMWHGVLNTEVTVEDLLTLLNGPSLAEELGLLCILEE</sequence>
<accession>A0ABR4LN52</accession>
<evidence type="ECO:0000313" key="1">
    <source>
        <dbReference type="EMBL" id="KAL2865968.1"/>
    </source>
</evidence>
<organism evidence="1 2">
    <name type="scientific">Aspergillus lucknowensis</name>
    <dbReference type="NCBI Taxonomy" id="176173"/>
    <lineage>
        <taxon>Eukaryota</taxon>
        <taxon>Fungi</taxon>
        <taxon>Dikarya</taxon>
        <taxon>Ascomycota</taxon>
        <taxon>Pezizomycotina</taxon>
        <taxon>Eurotiomycetes</taxon>
        <taxon>Eurotiomycetidae</taxon>
        <taxon>Eurotiales</taxon>
        <taxon>Aspergillaceae</taxon>
        <taxon>Aspergillus</taxon>
        <taxon>Aspergillus subgen. Nidulantes</taxon>
    </lineage>
</organism>
<reference evidence="1 2" key="1">
    <citation type="submission" date="2024-07" db="EMBL/GenBank/DDBJ databases">
        <title>Section-level genome sequencing and comparative genomics of Aspergillus sections Usti and Cavernicolus.</title>
        <authorList>
            <consortium name="Lawrence Berkeley National Laboratory"/>
            <person name="Nybo J.L."/>
            <person name="Vesth T.C."/>
            <person name="Theobald S."/>
            <person name="Frisvad J.C."/>
            <person name="Larsen T.O."/>
            <person name="Kjaerboelling I."/>
            <person name="Rothschild-Mancinelli K."/>
            <person name="Lyhne E.K."/>
            <person name="Kogle M.E."/>
            <person name="Barry K."/>
            <person name="Clum A."/>
            <person name="Na H."/>
            <person name="Ledsgaard L."/>
            <person name="Lin J."/>
            <person name="Lipzen A."/>
            <person name="Kuo A."/>
            <person name="Riley R."/>
            <person name="Mondo S."/>
            <person name="Labutti K."/>
            <person name="Haridas S."/>
            <person name="Pangalinan J."/>
            <person name="Salamov A.A."/>
            <person name="Simmons B.A."/>
            <person name="Magnuson J.K."/>
            <person name="Chen J."/>
            <person name="Drula E."/>
            <person name="Henrissat B."/>
            <person name="Wiebenga A."/>
            <person name="Lubbers R.J."/>
            <person name="Gomes A.C."/>
            <person name="Macurrencykelacurrency M.R."/>
            <person name="Stajich J."/>
            <person name="Grigoriev I.V."/>
            <person name="Mortensen U.H."/>
            <person name="De Vries R.P."/>
            <person name="Baker S.E."/>
            <person name="Andersen M.R."/>
        </authorList>
    </citation>
    <scope>NUCLEOTIDE SEQUENCE [LARGE SCALE GENOMIC DNA]</scope>
    <source>
        <strain evidence="1 2">CBS 449.75</strain>
    </source>
</reference>
<dbReference type="RefSeq" id="XP_070884947.1">
    <property type="nucleotide sequence ID" value="XM_071029442.1"/>
</dbReference>
<dbReference type="GeneID" id="98144514"/>
<dbReference type="SUPFAM" id="SSF48403">
    <property type="entry name" value="Ankyrin repeat"/>
    <property type="match status" value="1"/>
</dbReference>
<dbReference type="Gene3D" id="1.25.40.20">
    <property type="entry name" value="Ankyrin repeat-containing domain"/>
    <property type="match status" value="1"/>
</dbReference>
<keyword evidence="2" id="KW-1185">Reference proteome</keyword>
<dbReference type="InterPro" id="IPR036770">
    <property type="entry name" value="Ankyrin_rpt-contain_sf"/>
</dbReference>
<name>A0ABR4LN52_9EURO</name>
<dbReference type="EMBL" id="JBFXLQ010000028">
    <property type="protein sequence ID" value="KAL2865968.1"/>
    <property type="molecule type" value="Genomic_DNA"/>
</dbReference>
<dbReference type="Proteomes" id="UP001610432">
    <property type="component" value="Unassembled WGS sequence"/>
</dbReference>
<protein>
    <submittedName>
        <fullName evidence="1">Uncharacterized protein</fullName>
    </submittedName>
</protein>
<gene>
    <name evidence="1" type="ORF">BJX67DRAFT_356860</name>
</gene>
<proteinExistence type="predicted"/>
<evidence type="ECO:0000313" key="2">
    <source>
        <dbReference type="Proteomes" id="UP001610432"/>
    </source>
</evidence>
<comment type="caution">
    <text evidence="1">The sequence shown here is derived from an EMBL/GenBank/DDBJ whole genome shotgun (WGS) entry which is preliminary data.</text>
</comment>